<dbReference type="GO" id="GO:0005730">
    <property type="term" value="C:nucleolus"/>
    <property type="evidence" value="ECO:0007669"/>
    <property type="project" value="TreeGrafter"/>
</dbReference>
<dbReference type="Pfam" id="PF10169">
    <property type="entry name" value="LLPH"/>
    <property type="match status" value="2"/>
</dbReference>
<name>A0A915PXC2_9BILA</name>
<dbReference type="PANTHER" id="PTHR34253:SF1">
    <property type="entry name" value="PROTEIN LLP HOMOLOG"/>
    <property type="match status" value="1"/>
</dbReference>
<evidence type="ECO:0000256" key="1">
    <source>
        <dbReference type="ARBA" id="ARBA00034118"/>
    </source>
</evidence>
<keyword evidence="2" id="KW-1185">Reference proteome</keyword>
<dbReference type="GO" id="GO:0097484">
    <property type="term" value="P:dendrite extension"/>
    <property type="evidence" value="ECO:0007669"/>
    <property type="project" value="TreeGrafter"/>
</dbReference>
<dbReference type="InterPro" id="IPR018784">
    <property type="entry name" value="LLPH-like"/>
</dbReference>
<accession>A0A915PXC2</accession>
<proteinExistence type="inferred from homology"/>
<protein>
    <submittedName>
        <fullName evidence="3">Uncharacterized protein</fullName>
    </submittedName>
</protein>
<dbReference type="Proteomes" id="UP000887581">
    <property type="component" value="Unplaced"/>
</dbReference>
<evidence type="ECO:0000313" key="2">
    <source>
        <dbReference type="Proteomes" id="UP000887581"/>
    </source>
</evidence>
<dbReference type="GO" id="GO:0003723">
    <property type="term" value="F:RNA binding"/>
    <property type="evidence" value="ECO:0007669"/>
    <property type="project" value="TreeGrafter"/>
</dbReference>
<dbReference type="WBParaSite" id="sdigi.contig331.g7497.t1">
    <property type="protein sequence ID" value="sdigi.contig331.g7497.t1"/>
    <property type="gene ID" value="sdigi.contig331.g7497"/>
</dbReference>
<comment type="similarity">
    <text evidence="1">Belongs to the learning-associated protein family.</text>
</comment>
<dbReference type="GO" id="GO:0001099">
    <property type="term" value="F:basal RNA polymerase II transcription machinery binding"/>
    <property type="evidence" value="ECO:0007669"/>
    <property type="project" value="TreeGrafter"/>
</dbReference>
<sequence>MAKSIRSKSKRRMRVIKRERLAPRVLKRLQATVTNLDCSKTNMEFDSSGKFFKCGSQPECRICKGEFWLRCIKFIYIFSEDELLQMFTFLQTKMEIDSASLNLKTMKKSDGSYPIWLSQRKIKKKKKIERKIKQNAKRMKGRRKC</sequence>
<dbReference type="PANTHER" id="PTHR34253">
    <property type="entry name" value="PROTEIN LLP HOMOLOG"/>
    <property type="match status" value="1"/>
</dbReference>
<reference evidence="3" key="1">
    <citation type="submission" date="2022-11" db="UniProtKB">
        <authorList>
            <consortium name="WormBaseParasite"/>
        </authorList>
    </citation>
    <scope>IDENTIFICATION</scope>
</reference>
<evidence type="ECO:0000313" key="3">
    <source>
        <dbReference type="WBParaSite" id="sdigi.contig331.g7497.t1"/>
    </source>
</evidence>
<dbReference type="AlphaFoldDB" id="A0A915PXC2"/>
<organism evidence="2 3">
    <name type="scientific">Setaria digitata</name>
    <dbReference type="NCBI Taxonomy" id="48799"/>
    <lineage>
        <taxon>Eukaryota</taxon>
        <taxon>Metazoa</taxon>
        <taxon>Ecdysozoa</taxon>
        <taxon>Nematoda</taxon>
        <taxon>Chromadorea</taxon>
        <taxon>Rhabditida</taxon>
        <taxon>Spirurina</taxon>
        <taxon>Spiruromorpha</taxon>
        <taxon>Filarioidea</taxon>
        <taxon>Setariidae</taxon>
        <taxon>Setaria</taxon>
    </lineage>
</organism>